<dbReference type="Proteomes" id="UP000284451">
    <property type="component" value="Unassembled WGS sequence"/>
</dbReference>
<dbReference type="Pfam" id="PF05869">
    <property type="entry name" value="Dam"/>
    <property type="match status" value="1"/>
</dbReference>
<reference evidence="1 2" key="2">
    <citation type="submission" date="2019-01" db="EMBL/GenBank/DDBJ databases">
        <authorList>
            <person name="Li Y."/>
        </authorList>
    </citation>
    <scope>NUCLEOTIDE SEQUENCE [LARGE SCALE GENOMIC DNA]</scope>
    <source>
        <strain evidence="1 2">07D10-4-3</strain>
    </source>
</reference>
<dbReference type="AlphaFoldDB" id="A0A443KCR5"/>
<dbReference type="GO" id="GO:0009007">
    <property type="term" value="F:site-specific DNA-methyltransferase (adenine-specific) activity"/>
    <property type="evidence" value="ECO:0007669"/>
    <property type="project" value="InterPro"/>
</dbReference>
<accession>A0A443KCR5</accession>
<dbReference type="RefSeq" id="WP_128232692.1">
    <property type="nucleotide sequence ID" value="NZ_SAUY01000015.1"/>
</dbReference>
<reference evidence="1 2" key="1">
    <citation type="submission" date="2019-01" db="EMBL/GenBank/DDBJ databases">
        <title>Sinorhodobacter populi sp. nov. isolated from the symptomatic bark tissue of Populus euramericana canker.</title>
        <authorList>
            <person name="Xu G."/>
        </authorList>
    </citation>
    <scope>NUCLEOTIDE SEQUENCE [LARGE SCALE GENOMIC DNA]</scope>
    <source>
        <strain evidence="1 2">07D10-4-3</strain>
    </source>
</reference>
<protein>
    <submittedName>
        <fullName evidence="1">Adenine methyltransferase</fullName>
    </submittedName>
</protein>
<organism evidence="1 2">
    <name type="scientific">Paenirhodobacter populi</name>
    <dbReference type="NCBI Taxonomy" id="2306993"/>
    <lineage>
        <taxon>Bacteria</taxon>
        <taxon>Pseudomonadati</taxon>
        <taxon>Pseudomonadota</taxon>
        <taxon>Alphaproteobacteria</taxon>
        <taxon>Rhodobacterales</taxon>
        <taxon>Rhodobacter group</taxon>
        <taxon>Paenirhodobacter</taxon>
    </lineage>
</organism>
<evidence type="ECO:0000313" key="1">
    <source>
        <dbReference type="EMBL" id="RWR30486.1"/>
    </source>
</evidence>
<keyword evidence="1" id="KW-0489">Methyltransferase</keyword>
<proteinExistence type="predicted"/>
<sequence>MGNHSYFGPSRGATDEWYTPRYIFDALGCDFDLDVAAPLSGPRHVPARAWLHAGADGLRHAWTGFVWMNPPFGGRNGLVPWLNRFFEHGNGIALTPDRTSAPWWQDAALRADAMVLIRGKTRFERPDGSIGKSPGDGVTLWAAGSRATEILTAAGERLGCAWVRAGVRADQGEV</sequence>
<dbReference type="GO" id="GO:0003677">
    <property type="term" value="F:DNA binding"/>
    <property type="evidence" value="ECO:0007669"/>
    <property type="project" value="InterPro"/>
</dbReference>
<evidence type="ECO:0000313" key="2">
    <source>
        <dbReference type="Proteomes" id="UP000284451"/>
    </source>
</evidence>
<dbReference type="EMBL" id="SAUY01000015">
    <property type="protein sequence ID" value="RWR30486.1"/>
    <property type="molecule type" value="Genomic_DNA"/>
</dbReference>
<dbReference type="InterPro" id="IPR008593">
    <property type="entry name" value="Dam_MeTrfase"/>
</dbReference>
<keyword evidence="1" id="KW-0808">Transferase</keyword>
<dbReference type="GO" id="GO:0009307">
    <property type="term" value="P:DNA restriction-modification system"/>
    <property type="evidence" value="ECO:0007669"/>
    <property type="project" value="InterPro"/>
</dbReference>
<comment type="caution">
    <text evidence="1">The sequence shown here is derived from an EMBL/GenBank/DDBJ whole genome shotgun (WGS) entry which is preliminary data.</text>
</comment>
<name>A0A443KCR5_9RHOB</name>
<dbReference type="GO" id="GO:0032259">
    <property type="term" value="P:methylation"/>
    <property type="evidence" value="ECO:0007669"/>
    <property type="project" value="UniProtKB-KW"/>
</dbReference>
<gene>
    <name evidence="1" type="ORF">D2T29_12510</name>
</gene>